<comment type="caution">
    <text evidence="3">The sequence shown here is derived from an EMBL/GenBank/DDBJ whole genome shotgun (WGS) entry which is preliminary data.</text>
</comment>
<dbReference type="EMBL" id="BPRB01000196">
    <property type="protein sequence ID" value="GJE61220.1"/>
    <property type="molecule type" value="Genomic_DNA"/>
</dbReference>
<evidence type="ECO:0000256" key="2">
    <source>
        <dbReference type="ARBA" id="ARBA00022525"/>
    </source>
</evidence>
<accession>A0ABQ4U5W2</accession>
<reference evidence="3" key="2">
    <citation type="submission" date="2021-08" db="EMBL/GenBank/DDBJ databases">
        <authorList>
            <person name="Tani A."/>
            <person name="Ola A."/>
            <person name="Ogura Y."/>
            <person name="Katsura K."/>
            <person name="Hayashi T."/>
        </authorList>
    </citation>
    <scope>NUCLEOTIDE SEQUENCE</scope>
    <source>
        <strain evidence="3">DSM 23632</strain>
    </source>
</reference>
<dbReference type="InterPro" id="IPR050557">
    <property type="entry name" value="RTX_toxin/Mannuronan_C5-epim"/>
</dbReference>
<name>A0ABQ4U5W2_9HYPH</name>
<evidence type="ECO:0000313" key="3">
    <source>
        <dbReference type="EMBL" id="GJE61220.1"/>
    </source>
</evidence>
<dbReference type="RefSeq" id="WP_238183788.1">
    <property type="nucleotide sequence ID" value="NZ_BPRB01000196.1"/>
</dbReference>
<dbReference type="PANTHER" id="PTHR38340:SF1">
    <property type="entry name" value="S-LAYER PROTEIN"/>
    <property type="match status" value="1"/>
</dbReference>
<evidence type="ECO:0000313" key="4">
    <source>
        <dbReference type="Proteomes" id="UP001055057"/>
    </source>
</evidence>
<dbReference type="SUPFAM" id="SSF51120">
    <property type="entry name" value="beta-Roll"/>
    <property type="match status" value="3"/>
</dbReference>
<dbReference type="Gene3D" id="2.150.10.10">
    <property type="entry name" value="Serralysin-like metalloprotease, C-terminal"/>
    <property type="match status" value="3"/>
</dbReference>
<gene>
    <name evidence="3" type="ORF">MPOCJGCO_3341</name>
</gene>
<sequence length="609" mass="60820">MSTVSVSKTTGFDVNSFWIANSGQSAGETFSGLTSSSGNILSPTQSQTYSEYTFSAGGLSYHYYGTWTVTATQTLLAGTISASGTYDHVSVYDGTTLVADAHTMPLAVDFGTVAGAGVLGALGNLLGGVVTLLLGDAVTTPYANLHTGATPDLSQRAFADGVSATGNAGSDTLVGGAAGDTLDGRAGADLMTGFGGDDTYVVDNAGDVIVEALNGGVDTVYASSNFALSANVENLFLGGPAISGTGNALDNLIDASSFQGAVDNVLVGGGGNDTLVGGLGNDAYEVRDAGDVVIEAADAGSDTVYTSIDYVLASNVETLVLGGTAIRGTGNGSDNVLNASVFGGIADNVLDGGAGRDTMIGGLGHDTYVVDNAGDVVVEAAGEGTDTVYASTGYALSANVETLFLGGSAIAGTGNALDNLIDASAFEGAVDNVIIGGGGNDTLIGGFGNDAYEVREAGDVVIEAANAGRDTVYASVDYALSSNVEALVLTGTATHGTGNALDNSIDASSYQGAVDNVLDGGAGNDFLVGGRGNDTFVFTGNFGTDHVADFQSGEDTIRLSRAQFADFAAVQAATHQIESGSYIALDDTHVIALANVVAANLRASDFTFV</sequence>
<dbReference type="Pfam" id="PF00353">
    <property type="entry name" value="HemolysinCabind"/>
    <property type="match status" value="5"/>
</dbReference>
<protein>
    <recommendedName>
        <fullName evidence="5">Calcium-binding protein</fullName>
    </recommendedName>
</protein>
<dbReference type="PANTHER" id="PTHR38340">
    <property type="entry name" value="S-LAYER PROTEIN"/>
    <property type="match status" value="1"/>
</dbReference>
<keyword evidence="4" id="KW-1185">Reference proteome</keyword>
<proteinExistence type="predicted"/>
<dbReference type="InterPro" id="IPR001343">
    <property type="entry name" value="Hemolysn_Ca-bd"/>
</dbReference>
<dbReference type="PRINTS" id="PR00313">
    <property type="entry name" value="CABNDNGRPT"/>
</dbReference>
<evidence type="ECO:0000256" key="1">
    <source>
        <dbReference type="ARBA" id="ARBA00004613"/>
    </source>
</evidence>
<organism evidence="3 4">
    <name type="scientific">Methylobacterium trifolii</name>
    <dbReference type="NCBI Taxonomy" id="1003092"/>
    <lineage>
        <taxon>Bacteria</taxon>
        <taxon>Pseudomonadati</taxon>
        <taxon>Pseudomonadota</taxon>
        <taxon>Alphaproteobacteria</taxon>
        <taxon>Hyphomicrobiales</taxon>
        <taxon>Methylobacteriaceae</taxon>
        <taxon>Methylobacterium</taxon>
    </lineage>
</organism>
<evidence type="ECO:0008006" key="5">
    <source>
        <dbReference type="Google" id="ProtNLM"/>
    </source>
</evidence>
<dbReference type="InterPro" id="IPR011049">
    <property type="entry name" value="Serralysin-like_metalloprot_C"/>
</dbReference>
<dbReference type="Proteomes" id="UP001055057">
    <property type="component" value="Unassembled WGS sequence"/>
</dbReference>
<reference evidence="3" key="1">
    <citation type="journal article" date="2021" name="Front. Microbiol.">
        <title>Comprehensive Comparative Genomics and Phenotyping of Methylobacterium Species.</title>
        <authorList>
            <person name="Alessa O."/>
            <person name="Ogura Y."/>
            <person name="Fujitani Y."/>
            <person name="Takami H."/>
            <person name="Hayashi T."/>
            <person name="Sahin N."/>
            <person name="Tani A."/>
        </authorList>
    </citation>
    <scope>NUCLEOTIDE SEQUENCE</scope>
    <source>
        <strain evidence="3">DSM 23632</strain>
    </source>
</reference>
<keyword evidence="2" id="KW-0964">Secreted</keyword>
<comment type="subcellular location">
    <subcellularLocation>
        <location evidence="1">Secreted</location>
    </subcellularLocation>
</comment>